<evidence type="ECO:0000256" key="2">
    <source>
        <dbReference type="SAM" id="Phobius"/>
    </source>
</evidence>
<comment type="similarity">
    <text evidence="1">Belongs to the ABC-4 integral membrane protein family. FtsX subfamily.</text>
</comment>
<keyword evidence="5" id="KW-1185">Reference proteome</keyword>
<proteinExistence type="inferred from homology"/>
<feature type="transmembrane region" description="Helical" evidence="2">
    <location>
        <begin position="219"/>
        <end position="240"/>
    </location>
</feature>
<keyword evidence="1" id="KW-1003">Cell membrane</keyword>
<dbReference type="InterPro" id="IPR040690">
    <property type="entry name" value="FtsX_ECD"/>
</dbReference>
<dbReference type="EMBL" id="SODV01000001">
    <property type="protein sequence ID" value="TDX00159.1"/>
    <property type="molecule type" value="Genomic_DNA"/>
</dbReference>
<dbReference type="AlphaFoldDB" id="A0A4R8DQF4"/>
<keyword evidence="2" id="KW-0812">Transmembrane</keyword>
<accession>A0A4R8DQF4</accession>
<dbReference type="PANTHER" id="PTHR47755:SF1">
    <property type="entry name" value="CELL DIVISION PROTEIN FTSX"/>
    <property type="match status" value="1"/>
</dbReference>
<dbReference type="Proteomes" id="UP000294498">
    <property type="component" value="Unassembled WGS sequence"/>
</dbReference>
<keyword evidence="1" id="KW-0131">Cell cycle</keyword>
<gene>
    <name evidence="4" type="ORF">EDB95_1176</name>
</gene>
<comment type="caution">
    <text evidence="4">The sequence shown here is derived from an EMBL/GenBank/DDBJ whole genome shotgun (WGS) entry which is preliminary data.</text>
</comment>
<dbReference type="OrthoDB" id="9813411at2"/>
<name>A0A4R8DQF4_9BACT</name>
<dbReference type="InterPro" id="IPR004513">
    <property type="entry name" value="FtsX"/>
</dbReference>
<keyword evidence="1 4" id="KW-0132">Cell division</keyword>
<evidence type="ECO:0000313" key="5">
    <source>
        <dbReference type="Proteomes" id="UP000294498"/>
    </source>
</evidence>
<sequence length="292" mass="32796">MTTATTSKFSAKRSKPSYFFSILGVALVLFIIGILGWIVINAGKLEEYLRGNVEIQAFIRENTPQREVDSLKAYIAAQPYTRQVEYVSKDMAKERFVKDGNDDWSRVLDYNPLPASLDFKVAGEYVNQDSLSAITRDIQQHLIISEVKYPVAVVDNLNRNVRKAELILLVIVILLGIVAIVLIDTTIKLFMFSNRFLIKTMQMVGATRVFIARPFSLKAVLNGLISSVLAIMAIVALIFWAEQALPDLKALRDNILLGALFGSMLVIGVSITYLSTYRSVVKYLKMKLDDLY</sequence>
<reference evidence="4 5" key="1">
    <citation type="submission" date="2019-03" db="EMBL/GenBank/DDBJ databases">
        <title>Genomic Encyclopedia of Type Strains, Phase IV (KMG-IV): sequencing the most valuable type-strain genomes for metagenomic binning, comparative biology and taxonomic classification.</title>
        <authorList>
            <person name="Goeker M."/>
        </authorList>
    </citation>
    <scope>NUCLEOTIDE SEQUENCE [LARGE SCALE GENOMIC DNA]</scope>
    <source>
        <strain evidence="4 5">DSM 100059</strain>
    </source>
</reference>
<dbReference type="RefSeq" id="WP_133991479.1">
    <property type="nucleotide sequence ID" value="NZ_SODV01000001.1"/>
</dbReference>
<feature type="transmembrane region" description="Helical" evidence="2">
    <location>
        <begin position="18"/>
        <end position="40"/>
    </location>
</feature>
<organism evidence="4 5">
    <name type="scientific">Dinghuibacter silviterrae</name>
    <dbReference type="NCBI Taxonomy" id="1539049"/>
    <lineage>
        <taxon>Bacteria</taxon>
        <taxon>Pseudomonadati</taxon>
        <taxon>Bacteroidota</taxon>
        <taxon>Chitinophagia</taxon>
        <taxon>Chitinophagales</taxon>
        <taxon>Chitinophagaceae</taxon>
        <taxon>Dinghuibacter</taxon>
    </lineage>
</organism>
<evidence type="ECO:0000256" key="1">
    <source>
        <dbReference type="PIRNR" id="PIRNR003097"/>
    </source>
</evidence>
<dbReference type="PANTHER" id="PTHR47755">
    <property type="entry name" value="CELL DIVISION PROTEIN FTSX"/>
    <property type="match status" value="1"/>
</dbReference>
<evidence type="ECO:0000313" key="4">
    <source>
        <dbReference type="EMBL" id="TDX00159.1"/>
    </source>
</evidence>
<dbReference type="Pfam" id="PF18075">
    <property type="entry name" value="FtsX_ECD"/>
    <property type="match status" value="1"/>
</dbReference>
<dbReference type="Gene3D" id="3.30.70.3040">
    <property type="match status" value="1"/>
</dbReference>
<keyword evidence="2" id="KW-1133">Transmembrane helix</keyword>
<keyword evidence="1 2" id="KW-0472">Membrane</keyword>
<feature type="transmembrane region" description="Helical" evidence="2">
    <location>
        <begin position="255"/>
        <end position="277"/>
    </location>
</feature>
<dbReference type="GO" id="GO:0016020">
    <property type="term" value="C:membrane"/>
    <property type="evidence" value="ECO:0007669"/>
    <property type="project" value="InterPro"/>
</dbReference>
<feature type="transmembrane region" description="Helical" evidence="2">
    <location>
        <begin position="166"/>
        <end position="190"/>
    </location>
</feature>
<dbReference type="PIRSF" id="PIRSF003097">
    <property type="entry name" value="FtsX"/>
    <property type="match status" value="1"/>
</dbReference>
<dbReference type="GO" id="GO:0051301">
    <property type="term" value="P:cell division"/>
    <property type="evidence" value="ECO:0007669"/>
    <property type="project" value="UniProtKB-KW"/>
</dbReference>
<feature type="domain" description="FtsX extracellular" evidence="3">
    <location>
        <begin position="53"/>
        <end position="147"/>
    </location>
</feature>
<protein>
    <recommendedName>
        <fullName evidence="1">Cell division protein FtsX</fullName>
    </recommendedName>
</protein>
<evidence type="ECO:0000259" key="3">
    <source>
        <dbReference type="Pfam" id="PF18075"/>
    </source>
</evidence>